<evidence type="ECO:0000313" key="1">
    <source>
        <dbReference type="EMBL" id="MBL6459537.1"/>
    </source>
</evidence>
<dbReference type="Proteomes" id="UP000606490">
    <property type="component" value="Unassembled WGS sequence"/>
</dbReference>
<reference evidence="1 2" key="1">
    <citation type="submission" date="2021-01" db="EMBL/GenBank/DDBJ databases">
        <title>Belnapia mucosa sp. nov. and Belnapia arida sp. nov., isolated from the Tabernas Desert (Almeria, Spain).</title>
        <authorList>
            <person name="Molina-Menor E."/>
            <person name="Vidal-Verdu A."/>
            <person name="Calonge A."/>
            <person name="Satari L."/>
            <person name="Pereto Magraner J."/>
            <person name="Porcar Miralles M."/>
        </authorList>
    </citation>
    <scope>NUCLEOTIDE SEQUENCE [LARGE SCALE GENOMIC DNA]</scope>
    <source>
        <strain evidence="1 2">T6</strain>
    </source>
</reference>
<organism evidence="1 2">
    <name type="scientific">Belnapia mucosa</name>
    <dbReference type="NCBI Taxonomy" id="2804532"/>
    <lineage>
        <taxon>Bacteria</taxon>
        <taxon>Pseudomonadati</taxon>
        <taxon>Pseudomonadota</taxon>
        <taxon>Alphaproteobacteria</taxon>
        <taxon>Acetobacterales</taxon>
        <taxon>Roseomonadaceae</taxon>
        <taxon>Belnapia</taxon>
    </lineage>
</organism>
<keyword evidence="2" id="KW-1185">Reference proteome</keyword>
<dbReference type="EMBL" id="JAEUXJ010000049">
    <property type="protein sequence ID" value="MBL6459537.1"/>
    <property type="molecule type" value="Genomic_DNA"/>
</dbReference>
<name>A0ABS1VD67_9PROT</name>
<dbReference type="Pfam" id="PF04796">
    <property type="entry name" value="RepA_C"/>
    <property type="match status" value="2"/>
</dbReference>
<gene>
    <name evidence="1" type="ORF">JMJ55_29960</name>
</gene>
<dbReference type="InterPro" id="IPR006881">
    <property type="entry name" value="RepA_C"/>
</dbReference>
<dbReference type="RefSeq" id="WP_202829269.1">
    <property type="nucleotide sequence ID" value="NZ_JAEUXJ010000049.1"/>
</dbReference>
<proteinExistence type="predicted"/>
<evidence type="ECO:0008006" key="3">
    <source>
        <dbReference type="Google" id="ProtNLM"/>
    </source>
</evidence>
<evidence type="ECO:0000313" key="2">
    <source>
        <dbReference type="Proteomes" id="UP000606490"/>
    </source>
</evidence>
<accession>A0ABS1VD67</accession>
<comment type="caution">
    <text evidence="1">The sequence shown here is derived from an EMBL/GenBank/DDBJ whole genome shotgun (WGS) entry which is preliminary data.</text>
</comment>
<sequence length="392" mass="44012">MGDSAEANAPLSLGVEQALDGSLRNEIIRLGYREALNHAACSADRRCIQVSQMLLADEEAIPNFTHSVFAMTALPHKRTDEPEVVRDGPNMRLRIESGKAPDGLPVGVPYGHVARLILFYLQTEAVRTRSREIDLGRSLHRWLKKMGLNCGGKGYEAVREQRRRLSVCRLTFYRDSEKNSKFLSSEEISSHSYGASKQNRVALKAKIDETALKSDNSEQGDEFWRNDSSGDIRGSGTTENAFSCSQKKKQLVIVLNSSFVREAILPLDENAEIQPDCWQDKILLDEMFYNSLINHSLPVRETAIRALSGNTIATDLYVWLAYRLHYLKKPTRVRWFALYRQFGAGFALPRQFKSHARNALALALAAYPEAKVQVDNEGVTLFPSPAPVPDRS</sequence>
<protein>
    <recommendedName>
        <fullName evidence="3">Plasmid encoded RepA protein</fullName>
    </recommendedName>
</protein>